<proteinExistence type="predicted"/>
<comment type="caution">
    <text evidence="2">The sequence shown here is derived from an EMBL/GenBank/DDBJ whole genome shotgun (WGS) entry which is preliminary data.</text>
</comment>
<evidence type="ECO:0008006" key="4">
    <source>
        <dbReference type="Google" id="ProtNLM"/>
    </source>
</evidence>
<keyword evidence="1" id="KW-1133">Transmembrane helix</keyword>
<accession>A0A511VAK3</accession>
<protein>
    <recommendedName>
        <fullName evidence="4">DUF2178 domain-containing protein</fullName>
    </recommendedName>
</protein>
<reference evidence="2 3" key="1">
    <citation type="submission" date="2019-07" db="EMBL/GenBank/DDBJ databases">
        <title>Whole genome shotgun sequence of Aneurinibacillus danicus NBRC 102444.</title>
        <authorList>
            <person name="Hosoyama A."/>
            <person name="Uohara A."/>
            <person name="Ohji S."/>
            <person name="Ichikawa N."/>
        </authorList>
    </citation>
    <scope>NUCLEOTIDE SEQUENCE [LARGE SCALE GENOMIC DNA]</scope>
    <source>
        <strain evidence="2 3">NBRC 102444</strain>
    </source>
</reference>
<evidence type="ECO:0000313" key="3">
    <source>
        <dbReference type="Proteomes" id="UP000321157"/>
    </source>
</evidence>
<feature type="transmembrane region" description="Helical" evidence="1">
    <location>
        <begin position="18"/>
        <end position="41"/>
    </location>
</feature>
<organism evidence="2 3">
    <name type="scientific">Aneurinibacillus danicus</name>
    <dbReference type="NCBI Taxonomy" id="267746"/>
    <lineage>
        <taxon>Bacteria</taxon>
        <taxon>Bacillati</taxon>
        <taxon>Bacillota</taxon>
        <taxon>Bacilli</taxon>
        <taxon>Bacillales</taxon>
        <taxon>Paenibacillaceae</taxon>
        <taxon>Aneurinibacillus group</taxon>
        <taxon>Aneurinibacillus</taxon>
    </lineage>
</organism>
<dbReference type="RefSeq" id="WP_146811460.1">
    <property type="nucleotide sequence ID" value="NZ_BJXX01000160.1"/>
</dbReference>
<keyword evidence="1" id="KW-0472">Membrane</keyword>
<feature type="transmembrane region" description="Helical" evidence="1">
    <location>
        <begin position="92"/>
        <end position="114"/>
    </location>
</feature>
<evidence type="ECO:0000313" key="2">
    <source>
        <dbReference type="EMBL" id="GEN35957.1"/>
    </source>
</evidence>
<name>A0A511VAK3_9BACL</name>
<sequence length="124" mass="14405">MVVFCENHEIKKEGGGEIIINVIGWIVAVIVAFLLFPLISAKEKFEKEHEDSTAGQKIMLKAYSNAYLVIGLIWVSSKLYELVFGKFQYDTLRFIFDISFFISCFVMYLTVFVMKKRRKSTKEQ</sequence>
<gene>
    <name evidence="2" type="ORF">ADA01nite_34170</name>
</gene>
<evidence type="ECO:0000256" key="1">
    <source>
        <dbReference type="SAM" id="Phobius"/>
    </source>
</evidence>
<keyword evidence="3" id="KW-1185">Reference proteome</keyword>
<dbReference type="AlphaFoldDB" id="A0A511VAK3"/>
<keyword evidence="1" id="KW-0812">Transmembrane</keyword>
<dbReference type="EMBL" id="BJXX01000160">
    <property type="protein sequence ID" value="GEN35957.1"/>
    <property type="molecule type" value="Genomic_DNA"/>
</dbReference>
<dbReference type="Proteomes" id="UP000321157">
    <property type="component" value="Unassembled WGS sequence"/>
</dbReference>
<feature type="transmembrane region" description="Helical" evidence="1">
    <location>
        <begin position="62"/>
        <end position="80"/>
    </location>
</feature>